<evidence type="ECO:0000256" key="7">
    <source>
        <dbReference type="ARBA" id="ARBA00023242"/>
    </source>
</evidence>
<evidence type="ECO:0000256" key="5">
    <source>
        <dbReference type="ARBA" id="ARBA00022723"/>
    </source>
</evidence>
<evidence type="ECO:0000256" key="1">
    <source>
        <dbReference type="ARBA" id="ARBA00001968"/>
    </source>
</evidence>
<evidence type="ECO:0000256" key="8">
    <source>
        <dbReference type="SAM" id="MobiDB-lite"/>
    </source>
</evidence>
<sequence length="589" mass="65620">MQRNAAKSRAHRGEDLDDSDRRESGMSHSGIEDGNAMDDLSVFMQTDTGTAAAASGIQPGPEAQPPRTAPHEPVGVPPHGYDDGEHLDLEHQHPGEMEVPDVDVTLDNMKTALEFIRLLQNASLDDGGLDPEVIERVRNPPEEPFKIGDDDVLLSIKIFLAVANASEETYNAIREAIMGRFPEVGMLTLYKVKKTIEELTGVVGQKEDMCINSCIGYTGPTHYDKIPYHTSALSGLAWLNELLDGHPERIKTELGVHKDVFIRLVETLEDIGYCGSRYVSLREQVAIFLYTCVTGLSVRHVGERFQRSNETIAKYFKSVLQMISGPEFYNRYVKLPSADDPIPLHISTNPKFYPYLKNVVGAMDGTHIACAPSLEERPASRNRKGGVSQNCLACCSFDLLFQHVLSGWEGSVADATLFADARQHSLPIPEGKIYLGDAGFPMCDVLLVPYRGVRYHLAEWGRAEARPMNAQELFNLRHASARNVVERIFGILKRRFKILTIPCEFSMAVQARILPALCAIHNFIRIHDGDEINNFATDFYDPSPGERNGELGDGAASVAERERAARIRDQIAEEMWQDYQNVLERLADL</sequence>
<dbReference type="Proteomes" id="UP000029665">
    <property type="component" value="Unassembled WGS sequence"/>
</dbReference>
<keyword evidence="7" id="KW-0539">Nucleus</keyword>
<feature type="compositionally biased region" description="Basic residues" evidence="8">
    <location>
        <begin position="1"/>
        <end position="10"/>
    </location>
</feature>
<evidence type="ECO:0000256" key="4">
    <source>
        <dbReference type="ARBA" id="ARBA00022722"/>
    </source>
</evidence>
<organism evidence="11 12">
    <name type="scientific">Pycnoporus cinnabarinus</name>
    <name type="common">Cinnabar-red polypore</name>
    <name type="synonym">Trametes cinnabarina</name>
    <dbReference type="NCBI Taxonomy" id="5643"/>
    <lineage>
        <taxon>Eukaryota</taxon>
        <taxon>Fungi</taxon>
        <taxon>Dikarya</taxon>
        <taxon>Basidiomycota</taxon>
        <taxon>Agaricomycotina</taxon>
        <taxon>Agaricomycetes</taxon>
        <taxon>Polyporales</taxon>
        <taxon>Polyporaceae</taxon>
        <taxon>Trametes</taxon>
    </lineage>
</organism>
<dbReference type="Pfam" id="PF26138">
    <property type="entry name" value="DUF8040"/>
    <property type="match status" value="1"/>
</dbReference>
<dbReference type="AlphaFoldDB" id="A0A060SC02"/>
<dbReference type="OrthoDB" id="1681765at2759"/>
<keyword evidence="12" id="KW-1185">Reference proteome</keyword>
<dbReference type="HOGENOM" id="CLU_463175_0_0_1"/>
<accession>A0A060SC02</accession>
<dbReference type="GO" id="GO:0004518">
    <property type="term" value="F:nuclease activity"/>
    <property type="evidence" value="ECO:0007669"/>
    <property type="project" value="UniProtKB-KW"/>
</dbReference>
<dbReference type="GO" id="GO:0046872">
    <property type="term" value="F:metal ion binding"/>
    <property type="evidence" value="ECO:0007669"/>
    <property type="project" value="UniProtKB-KW"/>
</dbReference>
<dbReference type="GO" id="GO:0016787">
    <property type="term" value="F:hydrolase activity"/>
    <property type="evidence" value="ECO:0007669"/>
    <property type="project" value="UniProtKB-KW"/>
</dbReference>
<evidence type="ECO:0000256" key="6">
    <source>
        <dbReference type="ARBA" id="ARBA00022801"/>
    </source>
</evidence>
<dbReference type="GO" id="GO:0005634">
    <property type="term" value="C:nucleus"/>
    <property type="evidence" value="ECO:0007669"/>
    <property type="project" value="UniProtKB-SubCell"/>
</dbReference>
<dbReference type="STRING" id="5643.A0A060SC02"/>
<keyword evidence="6" id="KW-0378">Hydrolase</keyword>
<proteinExistence type="inferred from homology"/>
<dbReference type="PANTHER" id="PTHR22930:SF228">
    <property type="entry name" value="PROTEIN ALP1-LIKE"/>
    <property type="match status" value="1"/>
</dbReference>
<keyword evidence="5" id="KW-0479">Metal-binding</keyword>
<name>A0A060SC02_PYCCI</name>
<feature type="compositionally biased region" description="Basic and acidic residues" evidence="8">
    <location>
        <begin position="11"/>
        <end position="25"/>
    </location>
</feature>
<evidence type="ECO:0000259" key="9">
    <source>
        <dbReference type="Pfam" id="PF13359"/>
    </source>
</evidence>
<dbReference type="Pfam" id="PF13359">
    <property type="entry name" value="DDE_Tnp_4"/>
    <property type="match status" value="1"/>
</dbReference>
<evidence type="ECO:0000313" key="11">
    <source>
        <dbReference type="EMBL" id="CDO69913.1"/>
    </source>
</evidence>
<comment type="subcellular location">
    <subcellularLocation>
        <location evidence="2">Nucleus</location>
    </subcellularLocation>
</comment>
<dbReference type="EMBL" id="CCBP010000057">
    <property type="protein sequence ID" value="CDO69913.1"/>
    <property type="molecule type" value="Genomic_DNA"/>
</dbReference>
<dbReference type="InterPro" id="IPR045249">
    <property type="entry name" value="HARBI1-like"/>
</dbReference>
<evidence type="ECO:0000313" key="12">
    <source>
        <dbReference type="Proteomes" id="UP000029665"/>
    </source>
</evidence>
<comment type="caution">
    <text evidence="11">The sequence shown here is derived from an EMBL/GenBank/DDBJ whole genome shotgun (WGS) entry which is preliminary data.</text>
</comment>
<feature type="region of interest" description="Disordered" evidence="8">
    <location>
        <begin position="1"/>
        <end position="78"/>
    </location>
</feature>
<feature type="domain" description="DDE Tnp4" evidence="9">
    <location>
        <begin position="363"/>
        <end position="522"/>
    </location>
</feature>
<dbReference type="InterPro" id="IPR058353">
    <property type="entry name" value="DUF8040"/>
</dbReference>
<evidence type="ECO:0000256" key="3">
    <source>
        <dbReference type="ARBA" id="ARBA00006958"/>
    </source>
</evidence>
<feature type="domain" description="DUF8040" evidence="10">
    <location>
        <begin position="230"/>
        <end position="323"/>
    </location>
</feature>
<evidence type="ECO:0000256" key="2">
    <source>
        <dbReference type="ARBA" id="ARBA00004123"/>
    </source>
</evidence>
<protein>
    <submittedName>
        <fullName evidence="11">Uncharacterized protein</fullName>
    </submittedName>
</protein>
<comment type="similarity">
    <text evidence="3">Belongs to the HARBI1 family.</text>
</comment>
<keyword evidence="4" id="KW-0540">Nuclease</keyword>
<evidence type="ECO:0000259" key="10">
    <source>
        <dbReference type="Pfam" id="PF26138"/>
    </source>
</evidence>
<comment type="cofactor">
    <cofactor evidence="1">
        <name>a divalent metal cation</name>
        <dbReference type="ChEBI" id="CHEBI:60240"/>
    </cofactor>
</comment>
<dbReference type="PANTHER" id="PTHR22930">
    <property type="match status" value="1"/>
</dbReference>
<reference evidence="11" key="1">
    <citation type="submission" date="2014-01" db="EMBL/GenBank/DDBJ databases">
        <title>The genome of the white-rot fungus Pycnoporus cinnabarinus: a basidiomycete model with a versatile arsenal for lignocellulosic biomass breakdown.</title>
        <authorList>
            <person name="Levasseur A."/>
            <person name="Lomascolo A."/>
            <person name="Ruiz-Duenas F.J."/>
            <person name="Uzan E."/>
            <person name="Piumi F."/>
            <person name="Kues U."/>
            <person name="Ram A.F.J."/>
            <person name="Murat C."/>
            <person name="Haon M."/>
            <person name="Benoit I."/>
            <person name="Arfi Y."/>
            <person name="Chevret D."/>
            <person name="Drula E."/>
            <person name="Kwon M.J."/>
            <person name="Gouret P."/>
            <person name="Lesage-Meessen L."/>
            <person name="Lombard V."/>
            <person name="Mariette J."/>
            <person name="Noirot C."/>
            <person name="Park J."/>
            <person name="Patyshakuliyeva A."/>
            <person name="Wieneger R.A.B."/>
            <person name="Wosten H.A.B."/>
            <person name="Martin F."/>
            <person name="Coutinho P.M."/>
            <person name="de Vries R."/>
            <person name="Martinez A.T."/>
            <person name="Klopp C."/>
            <person name="Pontarotti P."/>
            <person name="Henrissat B."/>
            <person name="Record E."/>
        </authorList>
    </citation>
    <scope>NUCLEOTIDE SEQUENCE [LARGE SCALE GENOMIC DNA]</scope>
    <source>
        <strain evidence="11">BRFM137</strain>
    </source>
</reference>
<gene>
    <name evidence="11" type="ORF">BN946_scf184884.g72</name>
</gene>
<dbReference type="InterPro" id="IPR027806">
    <property type="entry name" value="HARBI1_dom"/>
</dbReference>